<name>A0A5J4LCN2_9ACTN</name>
<organism evidence="2 3">
    <name type="scientific">Streptomyces angustmyceticus</name>
    <dbReference type="NCBI Taxonomy" id="285578"/>
    <lineage>
        <taxon>Bacteria</taxon>
        <taxon>Bacillati</taxon>
        <taxon>Actinomycetota</taxon>
        <taxon>Actinomycetes</taxon>
        <taxon>Kitasatosporales</taxon>
        <taxon>Streptomycetaceae</taxon>
        <taxon>Streptomyces</taxon>
    </lineage>
</organism>
<keyword evidence="3" id="KW-1185">Reference proteome</keyword>
<comment type="caution">
    <text evidence="2">The sequence shown here is derived from an EMBL/GenBank/DDBJ whole genome shotgun (WGS) entry which is preliminary data.</text>
</comment>
<dbReference type="Proteomes" id="UP000325598">
    <property type="component" value="Unassembled WGS sequence"/>
</dbReference>
<evidence type="ECO:0000313" key="2">
    <source>
        <dbReference type="EMBL" id="GES27835.1"/>
    </source>
</evidence>
<proteinExistence type="predicted"/>
<dbReference type="RefSeq" id="WP_158101107.1">
    <property type="nucleotide sequence ID" value="NZ_BLAG01000004.1"/>
</dbReference>
<dbReference type="AlphaFoldDB" id="A0A5J4LCN2"/>
<feature type="region of interest" description="Disordered" evidence="1">
    <location>
        <begin position="38"/>
        <end position="58"/>
    </location>
</feature>
<protein>
    <submittedName>
        <fullName evidence="2">Uncharacterized protein</fullName>
    </submittedName>
</protein>
<dbReference type="EMBL" id="BLAG01000004">
    <property type="protein sequence ID" value="GES27835.1"/>
    <property type="molecule type" value="Genomic_DNA"/>
</dbReference>
<accession>A0A5J4LCN2</accession>
<sequence length="58" mass="6213">MDQLALFPDTAVTGTGRRLCAAWPIDRPTLVEVLAADEPGAPQAEQLPFDSDEMRSAA</sequence>
<gene>
    <name evidence="2" type="ORF">San01_03220</name>
</gene>
<evidence type="ECO:0000256" key="1">
    <source>
        <dbReference type="SAM" id="MobiDB-lite"/>
    </source>
</evidence>
<evidence type="ECO:0000313" key="3">
    <source>
        <dbReference type="Proteomes" id="UP000325598"/>
    </source>
</evidence>
<reference evidence="2 3" key="1">
    <citation type="submission" date="2019-10" db="EMBL/GenBank/DDBJ databases">
        <title>Whole genome shotgun sequence of Streptomyces angustmyceticus NBRC 3934.</title>
        <authorList>
            <person name="Hosoyama A."/>
            <person name="Ichikawa N."/>
            <person name="Kimura A."/>
            <person name="Kitahashi Y."/>
            <person name="Komaki H."/>
            <person name="Uohara A."/>
        </authorList>
    </citation>
    <scope>NUCLEOTIDE SEQUENCE [LARGE SCALE GENOMIC DNA]</scope>
    <source>
        <strain evidence="2 3">NBRC 3934</strain>
    </source>
</reference>
<dbReference type="GeneID" id="96749768"/>